<keyword evidence="5" id="KW-0997">Cell inner membrane</keyword>
<dbReference type="EMBL" id="CP005963">
    <property type="protein sequence ID" value="AGM41213.1"/>
    <property type="molecule type" value="Genomic_DNA"/>
</dbReference>
<keyword evidence="7" id="KW-0653">Protein transport</keyword>
<evidence type="ECO:0000256" key="1">
    <source>
        <dbReference type="ARBA" id="ARBA00004383"/>
    </source>
</evidence>
<evidence type="ECO:0000256" key="8">
    <source>
        <dbReference type="ARBA" id="ARBA00022989"/>
    </source>
</evidence>
<dbReference type="PANTHER" id="PTHR33446">
    <property type="entry name" value="PROTEIN TONB-RELATED"/>
    <property type="match status" value="1"/>
</dbReference>
<dbReference type="InterPro" id="IPR037682">
    <property type="entry name" value="TonB_C"/>
</dbReference>
<accession>R4VNZ0</accession>
<comment type="subcellular location">
    <subcellularLocation>
        <location evidence="1">Cell inner membrane</location>
        <topology evidence="1">Single-pass membrane protein</topology>
        <orientation evidence="1">Periplasmic side</orientation>
    </subcellularLocation>
</comment>
<keyword evidence="9" id="KW-0472">Membrane</keyword>
<keyword evidence="8" id="KW-1133">Transmembrane helix</keyword>
<dbReference type="Gene3D" id="3.30.1150.10">
    <property type="match status" value="1"/>
</dbReference>
<dbReference type="Pfam" id="PF03544">
    <property type="entry name" value="TonB_C"/>
    <property type="match status" value="1"/>
</dbReference>
<dbReference type="HOGENOM" id="CLU_1255315_0_0_6"/>
<feature type="domain" description="TonB C-terminal" evidence="11">
    <location>
        <begin position="127"/>
        <end position="220"/>
    </location>
</feature>
<dbReference type="Proteomes" id="UP000017881">
    <property type="component" value="Chromosome"/>
</dbReference>
<dbReference type="InterPro" id="IPR006260">
    <property type="entry name" value="TonB/TolA_C"/>
</dbReference>
<evidence type="ECO:0000256" key="3">
    <source>
        <dbReference type="ARBA" id="ARBA00022448"/>
    </source>
</evidence>
<name>R4VNZ0_9GAMM</name>
<comment type="similarity">
    <text evidence="2">Belongs to the TonB family.</text>
</comment>
<dbReference type="PANTHER" id="PTHR33446:SF2">
    <property type="entry name" value="PROTEIN TONB"/>
    <property type="match status" value="1"/>
</dbReference>
<dbReference type="eggNOG" id="COG0810">
    <property type="taxonomic scope" value="Bacteria"/>
</dbReference>
<feature type="region of interest" description="Disordered" evidence="10">
    <location>
        <begin position="52"/>
        <end position="126"/>
    </location>
</feature>
<evidence type="ECO:0000256" key="6">
    <source>
        <dbReference type="ARBA" id="ARBA00022692"/>
    </source>
</evidence>
<keyword evidence="6" id="KW-0812">Transmembrane</keyword>
<dbReference type="InterPro" id="IPR051045">
    <property type="entry name" value="TonB-dependent_transducer"/>
</dbReference>
<dbReference type="AlphaFoldDB" id="R4VNZ0"/>
<evidence type="ECO:0000256" key="4">
    <source>
        <dbReference type="ARBA" id="ARBA00022475"/>
    </source>
</evidence>
<dbReference type="GO" id="GO:0015031">
    <property type="term" value="P:protein transport"/>
    <property type="evidence" value="ECO:0007669"/>
    <property type="project" value="UniProtKB-KW"/>
</dbReference>
<dbReference type="GO" id="GO:0031992">
    <property type="term" value="F:energy transducer activity"/>
    <property type="evidence" value="ECO:0007669"/>
    <property type="project" value="TreeGrafter"/>
</dbReference>
<evidence type="ECO:0000256" key="10">
    <source>
        <dbReference type="SAM" id="MobiDB-lite"/>
    </source>
</evidence>
<evidence type="ECO:0000259" key="11">
    <source>
        <dbReference type="PROSITE" id="PS52015"/>
    </source>
</evidence>
<dbReference type="GO" id="GO:0098797">
    <property type="term" value="C:plasma membrane protein complex"/>
    <property type="evidence" value="ECO:0007669"/>
    <property type="project" value="TreeGrafter"/>
</dbReference>
<feature type="compositionally biased region" description="Acidic residues" evidence="10">
    <location>
        <begin position="92"/>
        <end position="102"/>
    </location>
</feature>
<evidence type="ECO:0000256" key="2">
    <source>
        <dbReference type="ARBA" id="ARBA00006555"/>
    </source>
</evidence>
<dbReference type="GO" id="GO:0055085">
    <property type="term" value="P:transmembrane transport"/>
    <property type="evidence" value="ECO:0007669"/>
    <property type="project" value="InterPro"/>
</dbReference>
<evidence type="ECO:0000313" key="13">
    <source>
        <dbReference type="Proteomes" id="UP000017881"/>
    </source>
</evidence>
<dbReference type="SUPFAM" id="SSF74653">
    <property type="entry name" value="TolA/TonB C-terminal domain"/>
    <property type="match status" value="1"/>
</dbReference>
<dbReference type="NCBIfam" id="TIGR01352">
    <property type="entry name" value="tonB_Cterm"/>
    <property type="match status" value="1"/>
</dbReference>
<proteinExistence type="inferred from homology"/>
<keyword evidence="4" id="KW-1003">Cell membrane</keyword>
<evidence type="ECO:0000256" key="5">
    <source>
        <dbReference type="ARBA" id="ARBA00022519"/>
    </source>
</evidence>
<feature type="compositionally biased region" description="Low complexity" evidence="10">
    <location>
        <begin position="78"/>
        <end position="91"/>
    </location>
</feature>
<protein>
    <recommendedName>
        <fullName evidence="11">TonB C-terminal domain-containing protein</fullName>
    </recommendedName>
</protein>
<dbReference type="KEGG" id="ssal:SPISAL_05595"/>
<evidence type="ECO:0000313" key="12">
    <source>
        <dbReference type="EMBL" id="AGM41213.1"/>
    </source>
</evidence>
<evidence type="ECO:0000256" key="9">
    <source>
        <dbReference type="ARBA" id="ARBA00023136"/>
    </source>
</evidence>
<gene>
    <name evidence="12" type="ORF">SPISAL_05595</name>
</gene>
<reference evidence="12 13" key="1">
    <citation type="journal article" date="2013" name="Genome Announc.">
        <title>Draft Genome of Spiribacter salinus M19-40, an Abundant Gammaproteobacterium in Aquatic Hypersaline Environments.</title>
        <authorList>
            <person name="Leon M.J."/>
            <person name="Ghai R."/>
            <person name="Fernandez A.B."/>
            <person name="Sanchez-Porro C."/>
            <person name="Rodriguez-Valera F."/>
            <person name="Ventosa A."/>
        </authorList>
    </citation>
    <scope>NUCLEOTIDE SEQUENCE [LARGE SCALE GENOMIC DNA]</scope>
    <source>
        <strain evidence="12">M19-40</strain>
    </source>
</reference>
<evidence type="ECO:0000256" key="7">
    <source>
        <dbReference type="ARBA" id="ARBA00022927"/>
    </source>
</evidence>
<dbReference type="PROSITE" id="PS52015">
    <property type="entry name" value="TONB_CTD"/>
    <property type="match status" value="1"/>
</dbReference>
<organism evidence="12 13">
    <name type="scientific">Spiribacter salinus M19-40</name>
    <dbReference type="NCBI Taxonomy" id="1260251"/>
    <lineage>
        <taxon>Bacteria</taxon>
        <taxon>Pseudomonadati</taxon>
        <taxon>Pseudomonadota</taxon>
        <taxon>Gammaproteobacteria</taxon>
        <taxon>Chromatiales</taxon>
        <taxon>Ectothiorhodospiraceae</taxon>
        <taxon>Spiribacter</taxon>
    </lineage>
</organism>
<sequence length="220" mass="23348">MIGFRHPMRFPLALSLGVHIAALGGWAMLQNASPDQTAPAGGEPARLSVVAPAQHSALATTTTTDSSVVEPRSPLPELPSEAPAPAQSTPEPEAEPEPEPELTEQPAPTPLEPSAGEGVSGKAEEADWKAELQAHLAQYRRYPRRALLRALEGDVRLALDIDAAGRILDHRLASPSRHDLLNEAVHEMVSRANPVPAPPASALAGGRLRITVPVRFTVNE</sequence>
<keyword evidence="3" id="KW-0813">Transport</keyword>
<keyword evidence="13" id="KW-1185">Reference proteome</keyword>